<dbReference type="RefSeq" id="WP_013631813.1">
    <property type="nucleotide sequence ID" value="NC_015177.1"/>
</dbReference>
<feature type="domain" description="Carbohydrate-binding" evidence="1">
    <location>
        <begin position="24"/>
        <end position="207"/>
    </location>
</feature>
<dbReference type="Proteomes" id="UP000000310">
    <property type="component" value="Chromosome"/>
</dbReference>
<dbReference type="GO" id="GO:0030246">
    <property type="term" value="F:carbohydrate binding"/>
    <property type="evidence" value="ECO:0007669"/>
    <property type="project" value="InterPro"/>
</dbReference>
<dbReference type="EMBL" id="CP002545">
    <property type="protein sequence ID" value="ADY51312.1"/>
    <property type="molecule type" value="Genomic_DNA"/>
</dbReference>
<dbReference type="CDD" id="cd09620">
    <property type="entry name" value="CBM9_like_3"/>
    <property type="match status" value="1"/>
</dbReference>
<evidence type="ECO:0000313" key="2">
    <source>
        <dbReference type="EMBL" id="ADY51312.1"/>
    </source>
</evidence>
<dbReference type="GO" id="GO:0004553">
    <property type="term" value="F:hydrolase activity, hydrolyzing O-glycosyl compounds"/>
    <property type="evidence" value="ECO:0007669"/>
    <property type="project" value="InterPro"/>
</dbReference>
<protein>
    <recommendedName>
        <fullName evidence="1">Carbohydrate-binding domain-containing protein</fullName>
    </recommendedName>
</protein>
<dbReference type="Gene3D" id="2.60.40.1190">
    <property type="match status" value="1"/>
</dbReference>
<dbReference type="GO" id="GO:0016052">
    <property type="term" value="P:carbohydrate catabolic process"/>
    <property type="evidence" value="ECO:0007669"/>
    <property type="project" value="InterPro"/>
</dbReference>
<dbReference type="SUPFAM" id="SSF49344">
    <property type="entry name" value="CBD9-like"/>
    <property type="match status" value="1"/>
</dbReference>
<dbReference type="OrthoDB" id="9801646at2"/>
<accession>F0S8M8</accession>
<dbReference type="Pfam" id="PF16011">
    <property type="entry name" value="CBM9_2"/>
    <property type="match status" value="1"/>
</dbReference>
<dbReference type="AlphaFoldDB" id="F0S8M8"/>
<dbReference type="eggNOG" id="COG3706">
    <property type="taxonomic scope" value="Bacteria"/>
</dbReference>
<evidence type="ECO:0000259" key="1">
    <source>
        <dbReference type="Pfam" id="PF16011"/>
    </source>
</evidence>
<keyword evidence="3" id="KW-1185">Reference proteome</keyword>
<gene>
    <name evidence="2" type="ordered locus">Pedsa_0736</name>
</gene>
<dbReference type="STRING" id="762903.Pedsa_0736"/>
<evidence type="ECO:0000313" key="3">
    <source>
        <dbReference type="Proteomes" id="UP000000310"/>
    </source>
</evidence>
<name>F0S8M8_PSESL</name>
<organism evidence="2 3">
    <name type="scientific">Pseudopedobacter saltans (strain ATCC 51119 / DSM 12145 / JCM 21818 / CCUG 39354 / LMG 10337 / NBRC 100064 / NCIMB 13643)</name>
    <name type="common">Pedobacter saltans</name>
    <dbReference type="NCBI Taxonomy" id="762903"/>
    <lineage>
        <taxon>Bacteria</taxon>
        <taxon>Pseudomonadati</taxon>
        <taxon>Bacteroidota</taxon>
        <taxon>Sphingobacteriia</taxon>
        <taxon>Sphingobacteriales</taxon>
        <taxon>Sphingobacteriaceae</taxon>
        <taxon>Pseudopedobacter</taxon>
    </lineage>
</organism>
<sequence length="212" mass="25362">MFKPENIDLHTDQKEQQKEFIQTFIIDNQPWISYQEQDVFANVELSFDNDFLYLNFTSMEKQVKAKYRDYNGKVHEDSCFEFFVRFDEDSAYYNLEVNIIGSIKLAYGKERFSRQFLPIDILKNIERDVFIIPLLKDDTLYIESTLNLKIPAKTFVYNKVTCLQNHKLFGNFYKCGGSLEKPHYLSWNHIVSDNPDFHRPEFFKLINVFKEI</sequence>
<reference evidence="2 3" key="1">
    <citation type="journal article" date="2011" name="Stand. Genomic Sci.">
        <title>Complete genome sequence of the gliding, heparinolytic Pedobacter saltans type strain (113).</title>
        <authorList>
            <person name="Liolios K."/>
            <person name="Sikorski J."/>
            <person name="Lu M."/>
            <person name="Nolan M."/>
            <person name="Lapidus A."/>
            <person name="Lucas S."/>
            <person name="Hammon N."/>
            <person name="Deshpande S."/>
            <person name="Cheng J.F."/>
            <person name="Tapia R."/>
            <person name="Han C."/>
            <person name="Goodwin L."/>
            <person name="Pitluck S."/>
            <person name="Huntemann M."/>
            <person name="Ivanova N."/>
            <person name="Pagani I."/>
            <person name="Mavromatis K."/>
            <person name="Ovchinikova G."/>
            <person name="Pati A."/>
            <person name="Chen A."/>
            <person name="Palaniappan K."/>
            <person name="Land M."/>
            <person name="Hauser L."/>
            <person name="Brambilla E.M."/>
            <person name="Kotsyurbenko O."/>
            <person name="Rohde M."/>
            <person name="Tindall B.J."/>
            <person name="Abt B."/>
            <person name="Goker M."/>
            <person name="Detter J.C."/>
            <person name="Woyke T."/>
            <person name="Bristow J."/>
            <person name="Eisen J.A."/>
            <person name="Markowitz V."/>
            <person name="Hugenholtz P."/>
            <person name="Klenk H.P."/>
            <person name="Kyrpides N.C."/>
        </authorList>
    </citation>
    <scope>NUCLEOTIDE SEQUENCE [LARGE SCALE GENOMIC DNA]</scope>
    <source>
        <strain evidence="3">ATCC 51119 / DSM 12145 / JCM 21818 / LMG 10337 / NBRC 100064 / NCIMB 13643</strain>
    </source>
</reference>
<dbReference type="KEGG" id="psn:Pedsa_0736"/>
<dbReference type="InterPro" id="IPR010502">
    <property type="entry name" value="Carb-bd_dom_fam9"/>
</dbReference>
<dbReference type="HOGENOM" id="CLU_106157_0_0_10"/>
<reference evidence="3" key="2">
    <citation type="submission" date="2011-02" db="EMBL/GenBank/DDBJ databases">
        <title>The complete genome of Pedobacter saltans DSM 12145.</title>
        <authorList>
            <consortium name="US DOE Joint Genome Institute (JGI-PGF)"/>
            <person name="Lucas S."/>
            <person name="Copeland A."/>
            <person name="Lapidus A."/>
            <person name="Bruce D."/>
            <person name="Goodwin L."/>
            <person name="Pitluck S."/>
            <person name="Kyrpides N."/>
            <person name="Mavromatis K."/>
            <person name="Pagani I."/>
            <person name="Ivanova N."/>
            <person name="Ovchinnikova G."/>
            <person name="Lu M."/>
            <person name="Detter J.C."/>
            <person name="Han C."/>
            <person name="Land M."/>
            <person name="Hauser L."/>
            <person name="Markowitz V."/>
            <person name="Cheng J.-F."/>
            <person name="Hugenholtz P."/>
            <person name="Woyke T."/>
            <person name="Wu D."/>
            <person name="Tindall B."/>
            <person name="Pomrenke H.G."/>
            <person name="Brambilla E."/>
            <person name="Klenk H.-P."/>
            <person name="Eisen J.A."/>
        </authorList>
    </citation>
    <scope>NUCLEOTIDE SEQUENCE [LARGE SCALE GENOMIC DNA]</scope>
    <source>
        <strain evidence="3">ATCC 51119 / DSM 12145 / JCM 21818 / LMG 10337 / NBRC 100064 / NCIMB 13643</strain>
    </source>
</reference>
<proteinExistence type="predicted"/>